<keyword evidence="2" id="KW-0812">Transmembrane</keyword>
<gene>
    <name evidence="3" type="ORF">B0T19DRAFT_416169</name>
</gene>
<feature type="transmembrane region" description="Helical" evidence="2">
    <location>
        <begin position="55"/>
        <end position="72"/>
    </location>
</feature>
<evidence type="ECO:0000256" key="2">
    <source>
        <dbReference type="SAM" id="Phobius"/>
    </source>
</evidence>
<sequence length="196" mass="20561">MERKPGSNIPISSGSVSATSSGSSGSRNNVKTVTSTTQQRPTNDGIGWLLQINDGLYQIMISFVAVMCGLLLRDNLPMRAVDLSVCHAASDERVALAASSYLQRLRPPILCSTTSFVMTVFAYAIATLNLLLSSKGVIGGIGVRWTLMLAAVAGFFGAESWAVADVLYGVLVNVPLALALTLVAGAVFRGPVAAQR</sequence>
<feature type="compositionally biased region" description="Low complexity" evidence="1">
    <location>
        <begin position="12"/>
        <end position="26"/>
    </location>
</feature>
<reference evidence="3" key="2">
    <citation type="submission" date="2023-06" db="EMBL/GenBank/DDBJ databases">
        <authorList>
            <consortium name="Lawrence Berkeley National Laboratory"/>
            <person name="Haridas S."/>
            <person name="Hensen N."/>
            <person name="Bonometti L."/>
            <person name="Westerberg I."/>
            <person name="Brannstrom I.O."/>
            <person name="Guillou S."/>
            <person name="Cros-Aarteil S."/>
            <person name="Calhoun S."/>
            <person name="Kuo A."/>
            <person name="Mondo S."/>
            <person name="Pangilinan J."/>
            <person name="Riley R."/>
            <person name="Labutti K."/>
            <person name="Andreopoulos B."/>
            <person name="Lipzen A."/>
            <person name="Chen C."/>
            <person name="Yanf M."/>
            <person name="Daum C."/>
            <person name="Ng V."/>
            <person name="Clum A."/>
            <person name="Steindorff A."/>
            <person name="Ohm R."/>
            <person name="Martin F."/>
            <person name="Silar P."/>
            <person name="Natvig D."/>
            <person name="Lalanne C."/>
            <person name="Gautier V."/>
            <person name="Ament-Velasquez S.L."/>
            <person name="Kruys A."/>
            <person name="Hutchinson M.I."/>
            <person name="Powell A.J."/>
            <person name="Barry K."/>
            <person name="Miller A.N."/>
            <person name="Grigoriev I.V."/>
            <person name="Debuchy R."/>
            <person name="Gladieux P."/>
            <person name="Thoren M.H."/>
            <person name="Johannesson H."/>
        </authorList>
    </citation>
    <scope>NUCLEOTIDE SEQUENCE</scope>
    <source>
        <strain evidence="3">SMH4131-1</strain>
    </source>
</reference>
<feature type="transmembrane region" description="Helical" evidence="2">
    <location>
        <begin position="170"/>
        <end position="188"/>
    </location>
</feature>
<accession>A0AAE0IX13</accession>
<protein>
    <submittedName>
        <fullName evidence="3">Uncharacterized protein</fullName>
    </submittedName>
</protein>
<keyword evidence="4" id="KW-1185">Reference proteome</keyword>
<evidence type="ECO:0000313" key="4">
    <source>
        <dbReference type="Proteomes" id="UP001286456"/>
    </source>
</evidence>
<dbReference type="EMBL" id="JAUEPO010000002">
    <property type="protein sequence ID" value="KAK3332640.1"/>
    <property type="molecule type" value="Genomic_DNA"/>
</dbReference>
<reference evidence="3" key="1">
    <citation type="journal article" date="2023" name="Mol. Phylogenet. Evol.">
        <title>Genome-scale phylogeny and comparative genomics of the fungal order Sordariales.</title>
        <authorList>
            <person name="Hensen N."/>
            <person name="Bonometti L."/>
            <person name="Westerberg I."/>
            <person name="Brannstrom I.O."/>
            <person name="Guillou S."/>
            <person name="Cros-Aarteil S."/>
            <person name="Calhoun S."/>
            <person name="Haridas S."/>
            <person name="Kuo A."/>
            <person name="Mondo S."/>
            <person name="Pangilinan J."/>
            <person name="Riley R."/>
            <person name="LaButti K."/>
            <person name="Andreopoulos B."/>
            <person name="Lipzen A."/>
            <person name="Chen C."/>
            <person name="Yan M."/>
            <person name="Daum C."/>
            <person name="Ng V."/>
            <person name="Clum A."/>
            <person name="Steindorff A."/>
            <person name="Ohm R.A."/>
            <person name="Martin F."/>
            <person name="Silar P."/>
            <person name="Natvig D.O."/>
            <person name="Lalanne C."/>
            <person name="Gautier V."/>
            <person name="Ament-Velasquez S.L."/>
            <person name="Kruys A."/>
            <person name="Hutchinson M.I."/>
            <person name="Powell A.J."/>
            <person name="Barry K."/>
            <person name="Miller A.N."/>
            <person name="Grigoriev I.V."/>
            <person name="Debuchy R."/>
            <person name="Gladieux P."/>
            <person name="Hiltunen Thoren M."/>
            <person name="Johannesson H."/>
        </authorList>
    </citation>
    <scope>NUCLEOTIDE SEQUENCE</scope>
    <source>
        <strain evidence="3">SMH4131-1</strain>
    </source>
</reference>
<feature type="compositionally biased region" description="Polar residues" evidence="1">
    <location>
        <begin position="27"/>
        <end position="39"/>
    </location>
</feature>
<keyword evidence="2" id="KW-1133">Transmembrane helix</keyword>
<name>A0AAE0IX13_9PEZI</name>
<feature type="transmembrane region" description="Helical" evidence="2">
    <location>
        <begin position="137"/>
        <end position="158"/>
    </location>
</feature>
<organism evidence="3 4">
    <name type="scientific">Cercophora scortea</name>
    <dbReference type="NCBI Taxonomy" id="314031"/>
    <lineage>
        <taxon>Eukaryota</taxon>
        <taxon>Fungi</taxon>
        <taxon>Dikarya</taxon>
        <taxon>Ascomycota</taxon>
        <taxon>Pezizomycotina</taxon>
        <taxon>Sordariomycetes</taxon>
        <taxon>Sordariomycetidae</taxon>
        <taxon>Sordariales</taxon>
        <taxon>Lasiosphaeriaceae</taxon>
        <taxon>Cercophora</taxon>
    </lineage>
</organism>
<feature type="region of interest" description="Disordered" evidence="1">
    <location>
        <begin position="1"/>
        <end position="39"/>
    </location>
</feature>
<evidence type="ECO:0000256" key="1">
    <source>
        <dbReference type="SAM" id="MobiDB-lite"/>
    </source>
</evidence>
<comment type="caution">
    <text evidence="3">The sequence shown here is derived from an EMBL/GenBank/DDBJ whole genome shotgun (WGS) entry which is preliminary data.</text>
</comment>
<dbReference type="Proteomes" id="UP001286456">
    <property type="component" value="Unassembled WGS sequence"/>
</dbReference>
<proteinExistence type="predicted"/>
<evidence type="ECO:0000313" key="3">
    <source>
        <dbReference type="EMBL" id="KAK3332640.1"/>
    </source>
</evidence>
<dbReference type="AlphaFoldDB" id="A0AAE0IX13"/>
<feature type="transmembrane region" description="Helical" evidence="2">
    <location>
        <begin position="109"/>
        <end position="131"/>
    </location>
</feature>
<keyword evidence="2" id="KW-0472">Membrane</keyword>